<dbReference type="RefSeq" id="WP_112441640.1">
    <property type="nucleotide sequence ID" value="NZ_CP030073.1"/>
</dbReference>
<reference evidence="1 2" key="1">
    <citation type="journal article" date="2019" name="Int. J. Syst. Evol. Microbiol.">
        <title>Streptomyces cadmiisoli sp. nov., a novel actinomycete isolated from cadmium-contaminated soil.</title>
        <authorList>
            <person name="Li K."/>
            <person name="Tang X."/>
            <person name="Zhao J."/>
            <person name="Guo Y."/>
            <person name="Tang Y."/>
            <person name="Gao J."/>
        </authorList>
    </citation>
    <scope>NUCLEOTIDE SEQUENCE [LARGE SCALE GENOMIC DNA]</scope>
    <source>
        <strain evidence="1 2">ZFG47</strain>
    </source>
</reference>
<keyword evidence="2" id="KW-1185">Reference proteome</keyword>
<evidence type="ECO:0000313" key="2">
    <source>
        <dbReference type="Proteomes" id="UP000249616"/>
    </source>
</evidence>
<evidence type="ECO:0008006" key="3">
    <source>
        <dbReference type="Google" id="ProtNLM"/>
    </source>
</evidence>
<gene>
    <name evidence="1" type="ORF">DN051_38985</name>
</gene>
<sequence length="414" mass="43515">MTGPELTVSKLFYLRPYGDGAGPKGKIPFHISTSDGTGRSRAEAPLEDGRLVVSVDGPGRAVKLKTQGSRCSGDEVSVTCKLGAAYDNWLDLGRVWPVAAAGAEAGSRAKLRYRYTMADGTVLKAVTRVVVGEPVLEVSAPRTLSGALPGMEIDIPVTVRNTGEITAEGLGFGLDVPGRNGSTIVGEAGNCRYQAGDARHTAVCRLPGLRLRPGERVTLAPALRIRAPESVLVSRFHQQAWPLDLGPPKDSNWPTDGEAGDGPALTRVATPAHERLFHAEGDAWTEVELAASADFEAIGAEIRGVPDSEHKVSVGVRNNGPGATAPAGLKFTLPPGSTALEQPMTAIDVAAYEPSCEQDGMTFTCPVTELGPGKSQMFEFTLRLGGDSTGLVDVGRSRWDDKPDNDAAVVTVSP</sequence>
<organism evidence="1 2">
    <name type="scientific">Streptomyces cadmiisoli</name>
    <dbReference type="NCBI Taxonomy" id="2184053"/>
    <lineage>
        <taxon>Bacteria</taxon>
        <taxon>Bacillati</taxon>
        <taxon>Actinomycetota</taxon>
        <taxon>Actinomycetes</taxon>
        <taxon>Kitasatosporales</taxon>
        <taxon>Streptomycetaceae</taxon>
        <taxon>Streptomyces</taxon>
        <taxon>Streptomyces aurantiacus group</taxon>
    </lineage>
</organism>
<name>A0A2Z4J9I8_9ACTN</name>
<dbReference type="KEGG" id="scad:DN051_38985"/>
<protein>
    <recommendedName>
        <fullName evidence="3">DUF11 domain-containing protein</fullName>
    </recommendedName>
</protein>
<proteinExistence type="predicted"/>
<accession>A0A2Z4J9I8</accession>
<evidence type="ECO:0000313" key="1">
    <source>
        <dbReference type="EMBL" id="AWW41882.1"/>
    </source>
</evidence>
<dbReference type="Proteomes" id="UP000249616">
    <property type="component" value="Chromosome"/>
</dbReference>
<dbReference type="EMBL" id="CP030073">
    <property type="protein sequence ID" value="AWW41882.1"/>
    <property type="molecule type" value="Genomic_DNA"/>
</dbReference>
<dbReference type="AlphaFoldDB" id="A0A2Z4J9I8"/>